<dbReference type="KEGG" id="bcv:Bcav_1201"/>
<evidence type="ECO:0000313" key="3">
    <source>
        <dbReference type="Proteomes" id="UP000007962"/>
    </source>
</evidence>
<proteinExistence type="predicted"/>
<dbReference type="CDD" id="cd02440">
    <property type="entry name" value="AdoMet_MTases"/>
    <property type="match status" value="1"/>
</dbReference>
<dbReference type="Pfam" id="PF13649">
    <property type="entry name" value="Methyltransf_25"/>
    <property type="match status" value="1"/>
</dbReference>
<dbReference type="STRING" id="471853.Bcav_1201"/>
<reference evidence="2 3" key="1">
    <citation type="journal article" date="2009" name="Stand. Genomic Sci.">
        <title>Complete genome sequence of Beutenbergia cavernae type strain (HKI 0122).</title>
        <authorList>
            <person name="Land M."/>
            <person name="Pukall R."/>
            <person name="Abt B."/>
            <person name="Goker M."/>
            <person name="Rohde M."/>
            <person name="Glavina Del Rio T."/>
            <person name="Tice H."/>
            <person name="Copeland A."/>
            <person name="Cheng J.F."/>
            <person name="Lucas S."/>
            <person name="Chen F."/>
            <person name="Nolan M."/>
            <person name="Bruce D."/>
            <person name="Goodwin L."/>
            <person name="Pitluck S."/>
            <person name="Ivanova N."/>
            <person name="Mavromatis K."/>
            <person name="Ovchinnikova G."/>
            <person name="Pati A."/>
            <person name="Chen A."/>
            <person name="Palaniappan K."/>
            <person name="Hauser L."/>
            <person name="Chang Y.J."/>
            <person name="Jefferies C.C."/>
            <person name="Saunders E."/>
            <person name="Brettin T."/>
            <person name="Detter J.C."/>
            <person name="Han C."/>
            <person name="Chain P."/>
            <person name="Bristow J."/>
            <person name="Eisen J.A."/>
            <person name="Markowitz V."/>
            <person name="Hugenholtz P."/>
            <person name="Kyrpides N.C."/>
            <person name="Klenk H.P."/>
            <person name="Lapidus A."/>
        </authorList>
    </citation>
    <scope>NUCLEOTIDE SEQUENCE [LARGE SCALE GENOMIC DNA]</scope>
    <source>
        <strain evidence="3">ATCC BAA-8 / DSM 12333 / NBRC 16432</strain>
    </source>
</reference>
<keyword evidence="2" id="KW-0489">Methyltransferase</keyword>
<dbReference type="GO" id="GO:0032259">
    <property type="term" value="P:methylation"/>
    <property type="evidence" value="ECO:0007669"/>
    <property type="project" value="UniProtKB-KW"/>
</dbReference>
<dbReference type="InterPro" id="IPR029063">
    <property type="entry name" value="SAM-dependent_MTases_sf"/>
</dbReference>
<gene>
    <name evidence="2" type="ordered locus">Bcav_1201</name>
</gene>
<sequence>MDSTTSSPTTVPLTSPTSRAEYWDTYYARSGSSGLPVPSQFAVFVAGELGGPHRVVDVGCGNGRDSLFFLLHGHQVVGIDASQVAIERCRDRADQLALGGDFVRASILEPRFAELLPDGDLPTAVYARFFLHAITDEEEAAFLSSIRDFTRPGDVVALEYRSVRDVSLEKVTGQHYRRYVDPARFNADLVKHGFTITYAVEGFGFAKYKNDDAYVARVCLTRD</sequence>
<dbReference type="InterPro" id="IPR041698">
    <property type="entry name" value="Methyltransf_25"/>
</dbReference>
<evidence type="ECO:0000313" key="2">
    <source>
        <dbReference type="EMBL" id="ACQ79461.1"/>
    </source>
</evidence>
<feature type="domain" description="Methyltransferase" evidence="1">
    <location>
        <begin position="55"/>
        <end position="153"/>
    </location>
</feature>
<keyword evidence="2" id="KW-0808">Transferase</keyword>
<dbReference type="SUPFAM" id="SSF53335">
    <property type="entry name" value="S-adenosyl-L-methionine-dependent methyltransferases"/>
    <property type="match status" value="1"/>
</dbReference>
<name>C5C157_BEUC1</name>
<dbReference type="AlphaFoldDB" id="C5C157"/>
<dbReference type="EMBL" id="CP001618">
    <property type="protein sequence ID" value="ACQ79461.1"/>
    <property type="molecule type" value="Genomic_DNA"/>
</dbReference>
<protein>
    <submittedName>
        <fullName evidence="2">Methyltransferase type 12</fullName>
    </submittedName>
</protein>
<evidence type="ECO:0000259" key="1">
    <source>
        <dbReference type="Pfam" id="PF13649"/>
    </source>
</evidence>
<organism evidence="2 3">
    <name type="scientific">Beutenbergia cavernae (strain ATCC BAA-8 / DSM 12333 / CCUG 43141 / JCM 11478 / NBRC 16432 / NCIMB 13614 / HKI 0122)</name>
    <dbReference type="NCBI Taxonomy" id="471853"/>
    <lineage>
        <taxon>Bacteria</taxon>
        <taxon>Bacillati</taxon>
        <taxon>Actinomycetota</taxon>
        <taxon>Actinomycetes</taxon>
        <taxon>Micrococcales</taxon>
        <taxon>Beutenbergiaceae</taxon>
        <taxon>Beutenbergia</taxon>
    </lineage>
</organism>
<dbReference type="Gene3D" id="3.40.50.150">
    <property type="entry name" value="Vaccinia Virus protein VP39"/>
    <property type="match status" value="1"/>
</dbReference>
<keyword evidence="3" id="KW-1185">Reference proteome</keyword>
<dbReference type="GO" id="GO:0008168">
    <property type="term" value="F:methyltransferase activity"/>
    <property type="evidence" value="ECO:0007669"/>
    <property type="project" value="UniProtKB-KW"/>
</dbReference>
<dbReference type="RefSeq" id="WP_015881701.1">
    <property type="nucleotide sequence ID" value="NC_012669.1"/>
</dbReference>
<dbReference type="HOGENOM" id="CLU_075522_0_0_11"/>
<dbReference type="eggNOG" id="COG0500">
    <property type="taxonomic scope" value="Bacteria"/>
</dbReference>
<accession>C5C157</accession>
<dbReference type="Proteomes" id="UP000007962">
    <property type="component" value="Chromosome"/>
</dbReference>